<dbReference type="GO" id="GO:0046872">
    <property type="term" value="F:metal ion binding"/>
    <property type="evidence" value="ECO:0007669"/>
    <property type="project" value="UniProtKB-KW"/>
</dbReference>
<dbReference type="Gene3D" id="2.10.110.10">
    <property type="entry name" value="Cysteine Rich Protein"/>
    <property type="match status" value="1"/>
</dbReference>
<reference evidence="6" key="1">
    <citation type="submission" date="2019-05" db="EMBL/GenBank/DDBJ databases">
        <title>Annotation for the trematode Paragonimus heterotremus.</title>
        <authorList>
            <person name="Choi Y.-J."/>
        </authorList>
    </citation>
    <scope>NUCLEOTIDE SEQUENCE</scope>
    <source>
        <strain evidence="6">LC</strain>
    </source>
</reference>
<evidence type="ECO:0000256" key="4">
    <source>
        <dbReference type="PROSITE-ProRule" id="PRU00125"/>
    </source>
</evidence>
<evidence type="ECO:0000313" key="7">
    <source>
        <dbReference type="Proteomes" id="UP000748531"/>
    </source>
</evidence>
<dbReference type="PROSITE" id="PS50023">
    <property type="entry name" value="LIM_DOMAIN_2"/>
    <property type="match status" value="1"/>
</dbReference>
<evidence type="ECO:0000256" key="1">
    <source>
        <dbReference type="ARBA" id="ARBA00022723"/>
    </source>
</evidence>
<evidence type="ECO:0000256" key="2">
    <source>
        <dbReference type="ARBA" id="ARBA00022833"/>
    </source>
</evidence>
<protein>
    <recommendedName>
        <fullName evidence="5">LIM zinc-binding domain-containing protein</fullName>
    </recommendedName>
</protein>
<dbReference type="OrthoDB" id="10439094at2759"/>
<dbReference type="PROSITE" id="PS00478">
    <property type="entry name" value="LIM_DOMAIN_1"/>
    <property type="match status" value="1"/>
</dbReference>
<keyword evidence="3 4" id="KW-0440">LIM domain</keyword>
<dbReference type="SMART" id="SM00132">
    <property type="entry name" value="LIM"/>
    <property type="match status" value="1"/>
</dbReference>
<accession>A0A8J4T809</accession>
<dbReference type="EMBL" id="LUCH01003825">
    <property type="protein sequence ID" value="KAF5399679.1"/>
    <property type="molecule type" value="Genomic_DNA"/>
</dbReference>
<name>A0A8J4T809_9TREM</name>
<dbReference type="Pfam" id="PF00412">
    <property type="entry name" value="LIM"/>
    <property type="match status" value="1"/>
</dbReference>
<evidence type="ECO:0000313" key="6">
    <source>
        <dbReference type="EMBL" id="KAF5399679.1"/>
    </source>
</evidence>
<dbReference type="Proteomes" id="UP000748531">
    <property type="component" value="Unassembled WGS sequence"/>
</dbReference>
<organism evidence="6 7">
    <name type="scientific">Paragonimus heterotremus</name>
    <dbReference type="NCBI Taxonomy" id="100268"/>
    <lineage>
        <taxon>Eukaryota</taxon>
        <taxon>Metazoa</taxon>
        <taxon>Spiralia</taxon>
        <taxon>Lophotrochozoa</taxon>
        <taxon>Platyhelminthes</taxon>
        <taxon>Trematoda</taxon>
        <taxon>Digenea</taxon>
        <taxon>Plagiorchiida</taxon>
        <taxon>Troglotremata</taxon>
        <taxon>Troglotrematidae</taxon>
        <taxon>Paragonimus</taxon>
    </lineage>
</organism>
<sequence length="271" mass="30445">MPSSQKLDNNKYKFNFIRPLLEVMSPLFNHNGFDILHDHLIEGISIGEKVAATALVDQTSSYFGHVCQTAVATTPSPPVRDSQRSLCGYCGLDLSSLDASVQLPTAAYHFGCFRCNKCRTALSISTAKWMEIAPYCPEHYAECEKPRYEAKLSPPVKTTKRTFVVQNFKPSIKTDSNMSKSESSLNVRPASANLILQTKISGYSPPPRHRMLRLSQRNSIESALPSFIRTPHTQSTTQLNRQSPNAAHFHRDVCSSFYMFVMGSLLHMQYF</sequence>
<keyword evidence="1 4" id="KW-0479">Metal-binding</keyword>
<feature type="domain" description="LIM zinc-binding" evidence="5">
    <location>
        <begin position="85"/>
        <end position="146"/>
    </location>
</feature>
<comment type="caution">
    <text evidence="6">The sequence shown here is derived from an EMBL/GenBank/DDBJ whole genome shotgun (WGS) entry which is preliminary data.</text>
</comment>
<gene>
    <name evidence="6" type="ORF">PHET_07151</name>
</gene>
<dbReference type="AlphaFoldDB" id="A0A8J4T809"/>
<dbReference type="InterPro" id="IPR001781">
    <property type="entry name" value="Znf_LIM"/>
</dbReference>
<evidence type="ECO:0000259" key="5">
    <source>
        <dbReference type="PROSITE" id="PS50023"/>
    </source>
</evidence>
<keyword evidence="7" id="KW-1185">Reference proteome</keyword>
<evidence type="ECO:0000256" key="3">
    <source>
        <dbReference type="ARBA" id="ARBA00023038"/>
    </source>
</evidence>
<proteinExistence type="predicted"/>
<keyword evidence="2 4" id="KW-0862">Zinc</keyword>